<dbReference type="Gene3D" id="3.40.50.720">
    <property type="entry name" value="NAD(P)-binding Rossmann-like Domain"/>
    <property type="match status" value="1"/>
</dbReference>
<dbReference type="RefSeq" id="WP_078736411.1">
    <property type="nucleotide sequence ID" value="NZ_FUXE01000003.1"/>
</dbReference>
<organism evidence="4 5">
    <name type="scientific">Porphyromonas circumdentaria</name>
    <dbReference type="NCBI Taxonomy" id="29524"/>
    <lineage>
        <taxon>Bacteria</taxon>
        <taxon>Pseudomonadati</taxon>
        <taxon>Bacteroidota</taxon>
        <taxon>Bacteroidia</taxon>
        <taxon>Bacteroidales</taxon>
        <taxon>Porphyromonadaceae</taxon>
        <taxon>Porphyromonas</taxon>
    </lineage>
</organism>
<reference evidence="5" key="1">
    <citation type="submission" date="2017-02" db="EMBL/GenBank/DDBJ databases">
        <authorList>
            <person name="Varghese N."/>
            <person name="Submissions S."/>
        </authorList>
    </citation>
    <scope>NUCLEOTIDE SEQUENCE [LARGE SCALE GENOMIC DNA]</scope>
    <source>
        <strain evidence="5">ATCC 51356</strain>
    </source>
</reference>
<comment type="similarity">
    <text evidence="1 3">Belongs to the short-chain dehydrogenases/reductases (SDR) family.</text>
</comment>
<dbReference type="Pfam" id="PF00106">
    <property type="entry name" value="adh_short"/>
    <property type="match status" value="1"/>
</dbReference>
<dbReference type="OrthoDB" id="9775296at2"/>
<keyword evidence="5" id="KW-1185">Reference proteome</keyword>
<gene>
    <name evidence="4" type="ORF">SAMN02745171_00413</name>
</gene>
<dbReference type="PRINTS" id="PR00081">
    <property type="entry name" value="GDHRDH"/>
</dbReference>
<dbReference type="InterPro" id="IPR036291">
    <property type="entry name" value="NAD(P)-bd_dom_sf"/>
</dbReference>
<evidence type="ECO:0008006" key="6">
    <source>
        <dbReference type="Google" id="ProtNLM"/>
    </source>
</evidence>
<dbReference type="EMBL" id="FUXE01000003">
    <property type="protein sequence ID" value="SJZ53842.1"/>
    <property type="molecule type" value="Genomic_DNA"/>
</dbReference>
<dbReference type="Proteomes" id="UP000190121">
    <property type="component" value="Unassembled WGS sequence"/>
</dbReference>
<dbReference type="PRINTS" id="PR00080">
    <property type="entry name" value="SDRFAMILY"/>
</dbReference>
<dbReference type="GO" id="GO:0016616">
    <property type="term" value="F:oxidoreductase activity, acting on the CH-OH group of donors, NAD or NADP as acceptor"/>
    <property type="evidence" value="ECO:0007669"/>
    <property type="project" value="UniProtKB-ARBA"/>
</dbReference>
<dbReference type="PANTHER" id="PTHR42901">
    <property type="entry name" value="ALCOHOL DEHYDROGENASE"/>
    <property type="match status" value="1"/>
</dbReference>
<keyword evidence="2" id="KW-0560">Oxidoreductase</keyword>
<dbReference type="InterPro" id="IPR002347">
    <property type="entry name" value="SDR_fam"/>
</dbReference>
<dbReference type="CDD" id="cd05346">
    <property type="entry name" value="SDR_c5"/>
    <property type="match status" value="1"/>
</dbReference>
<evidence type="ECO:0000256" key="3">
    <source>
        <dbReference type="RuleBase" id="RU000363"/>
    </source>
</evidence>
<dbReference type="AlphaFoldDB" id="A0A1T4LGG3"/>
<proteinExistence type="inferred from homology"/>
<evidence type="ECO:0000313" key="5">
    <source>
        <dbReference type="Proteomes" id="UP000190121"/>
    </source>
</evidence>
<evidence type="ECO:0000256" key="2">
    <source>
        <dbReference type="ARBA" id="ARBA00023002"/>
    </source>
</evidence>
<dbReference type="PROSITE" id="PS00061">
    <property type="entry name" value="ADH_SHORT"/>
    <property type="match status" value="1"/>
</dbReference>
<dbReference type="PANTHER" id="PTHR42901:SF1">
    <property type="entry name" value="ALCOHOL DEHYDROGENASE"/>
    <property type="match status" value="1"/>
</dbReference>
<name>A0A1T4LGG3_9PORP</name>
<evidence type="ECO:0000256" key="1">
    <source>
        <dbReference type="ARBA" id="ARBA00006484"/>
    </source>
</evidence>
<dbReference type="SUPFAM" id="SSF51735">
    <property type="entry name" value="NAD(P)-binding Rossmann-fold domains"/>
    <property type="match status" value="1"/>
</dbReference>
<accession>A0A1T4LGG3</accession>
<dbReference type="InterPro" id="IPR020904">
    <property type="entry name" value="Sc_DH/Rdtase_CS"/>
</dbReference>
<sequence>MSTTKGPIALVTGATSGIGKATACKLAKMGYRVIITGRRKERLDEIAQELRKECNTEVLSLNFDVRKNDEVEKNLLHLPEEWQAIEVLINNAGLAAGLEPIQEGLLEDWEQMIDTNIKGLLYVTRVVAPSMIERKKGHIFNIGSIAGREVYPNGNVYCATKHAVDALSKAMRIDMHQYGIKVTQIAPGAVETEFSLVRFHQDAGRAENVYKGYTPLTGEDIADCIAAALNLPDHVCLADMLVLPKAQGSSRDFFKQ</sequence>
<evidence type="ECO:0000313" key="4">
    <source>
        <dbReference type="EMBL" id="SJZ53842.1"/>
    </source>
</evidence>
<dbReference type="STRING" id="29524.SAMN02745171_00413"/>
<protein>
    <recommendedName>
        <fullName evidence="6">NADP-dependent 3-hydroxy acid dehydrogenase YdfG</fullName>
    </recommendedName>
</protein>
<dbReference type="FunFam" id="3.40.50.720:FF:000047">
    <property type="entry name" value="NADP-dependent L-serine/L-allo-threonine dehydrogenase"/>
    <property type="match status" value="1"/>
</dbReference>